<dbReference type="InterPro" id="IPR011749">
    <property type="entry name" value="CHP02243"/>
</dbReference>
<feature type="region of interest" description="Disordered" evidence="1">
    <location>
        <begin position="1"/>
        <end position="30"/>
    </location>
</feature>
<sequence>MSTSAKGSGDCEACEDRGPPEPTPLYNRPGQPALAYRIGTHSSFFQRMLARLPTEFLPDGEFQGTRPLASLSTRSPEDLSIALLDAWATAADVLTFYQERIANEGFLRTATERRSVLELARQLGYELKPGVAASTYLVFTVETAPGAPTRVTVPVGVQVLSIPGQDARPQTFETTEAMEARAEWNVLKVPRTQPQELLRGEDTLYLQGIQPGIQPGDALLLVGEERETVPGSEQWDLRWVTRVTRVTNPTEPALNHTVVEWEPGLGSDTPRVDPADHPRAYVLRLRGNLFGYNAPSFKAMPEDIKKLYNPDYRPGDNRFTQWPHFENQTAVQGIVDLDREYPTLVLGSWVALWKSKYVELYRITDIQPWAREDFTMNAKVSRLTFDTNEHLSYFPLRSTVVLAQSEELPIGEMPRTDPVGGNDIELDRAVEGLEPGHVLLVEGRPYRETSESGEWVREVVVLDRAEPLANGRTRLVLTEELSTQLVRSTVSIYGNVLPSTHGETVREVLGGGDGSRMLQRFVLRKPPLTHVPAPTDTGGESTLEVRVNGVLWKEVPTLFGQDARAEVYMVRIQDDSSVVVTFGDGVSGARLPTGQENVTAVYRSGIGPEGEVDRGQLALLKVRPLGIREVTNPLPATGAAAPESRDDARANAPASVLTLRRVVSLQDYEDFAATFAGIGKAQAADLTNGERILVHVTVAAKSGGPVAEDSLLYESLKEALRTHHDPVRQFALSSYEQLYFAMEARLRLDARYLPEDVLARAEAALRDAFSFERRKFAQAVSGAEIIRVLQDVPGVVMVDLERLHPTTPAVPAQKLFSLLRARGARWEGTTLRPAQLLLLDPSLQGENRGVTLVVESEVSP</sequence>
<accession>A0A540WSQ2</accession>
<evidence type="ECO:0000256" key="1">
    <source>
        <dbReference type="SAM" id="MobiDB-lite"/>
    </source>
</evidence>
<dbReference type="EMBL" id="VIFM01000157">
    <property type="protein sequence ID" value="TQF12051.1"/>
    <property type="molecule type" value="Genomic_DNA"/>
</dbReference>
<dbReference type="OrthoDB" id="266253at2"/>
<protein>
    <submittedName>
        <fullName evidence="2">Putative baseplate assembly protein</fullName>
    </submittedName>
</protein>
<keyword evidence="3" id="KW-1185">Reference proteome</keyword>
<dbReference type="RefSeq" id="WP_141646212.1">
    <property type="nucleotide sequence ID" value="NZ_VIFM01000157.1"/>
</dbReference>
<dbReference type="Proteomes" id="UP000315369">
    <property type="component" value="Unassembled WGS sequence"/>
</dbReference>
<reference evidence="2 3" key="1">
    <citation type="submission" date="2019-06" db="EMBL/GenBank/DDBJ databases">
        <authorList>
            <person name="Livingstone P."/>
            <person name="Whitworth D."/>
        </authorList>
    </citation>
    <scope>NUCLEOTIDE SEQUENCE [LARGE SCALE GENOMIC DNA]</scope>
    <source>
        <strain evidence="2 3">AM401</strain>
    </source>
</reference>
<proteinExistence type="predicted"/>
<name>A0A540WSQ2_9BACT</name>
<evidence type="ECO:0000313" key="2">
    <source>
        <dbReference type="EMBL" id="TQF12051.1"/>
    </source>
</evidence>
<gene>
    <name evidence="2" type="ORF">FJV41_31060</name>
</gene>
<evidence type="ECO:0000313" key="3">
    <source>
        <dbReference type="Proteomes" id="UP000315369"/>
    </source>
</evidence>
<organism evidence="2 3">
    <name type="scientific">Myxococcus llanfairpwllgwyngyllgogerychwyrndrobwllllantysiliogogogochensis</name>
    <dbReference type="NCBI Taxonomy" id="2590453"/>
    <lineage>
        <taxon>Bacteria</taxon>
        <taxon>Pseudomonadati</taxon>
        <taxon>Myxococcota</taxon>
        <taxon>Myxococcia</taxon>
        <taxon>Myxococcales</taxon>
        <taxon>Cystobacterineae</taxon>
        <taxon>Myxococcaceae</taxon>
        <taxon>Myxococcus</taxon>
    </lineage>
</organism>
<dbReference type="AlphaFoldDB" id="A0A540WSQ2"/>
<comment type="caution">
    <text evidence="2">The sequence shown here is derived from an EMBL/GenBank/DDBJ whole genome shotgun (WGS) entry which is preliminary data.</text>
</comment>
<dbReference type="NCBIfam" id="TIGR02243">
    <property type="entry name" value="putative baseplate assembly protein"/>
    <property type="match status" value="1"/>
</dbReference>